<protein>
    <submittedName>
        <fullName evidence="1">Uncharacterized protein</fullName>
    </submittedName>
</protein>
<gene>
    <name evidence="1" type="ORF">PoB_005116500</name>
</gene>
<evidence type="ECO:0000313" key="2">
    <source>
        <dbReference type="Proteomes" id="UP000735302"/>
    </source>
</evidence>
<dbReference type="Proteomes" id="UP000735302">
    <property type="component" value="Unassembled WGS sequence"/>
</dbReference>
<reference evidence="1 2" key="1">
    <citation type="journal article" date="2021" name="Elife">
        <title>Chloroplast acquisition without the gene transfer in kleptoplastic sea slugs, Plakobranchus ocellatus.</title>
        <authorList>
            <person name="Maeda T."/>
            <person name="Takahashi S."/>
            <person name="Yoshida T."/>
            <person name="Shimamura S."/>
            <person name="Takaki Y."/>
            <person name="Nagai Y."/>
            <person name="Toyoda A."/>
            <person name="Suzuki Y."/>
            <person name="Arimoto A."/>
            <person name="Ishii H."/>
            <person name="Satoh N."/>
            <person name="Nishiyama T."/>
            <person name="Hasebe M."/>
            <person name="Maruyama T."/>
            <person name="Minagawa J."/>
            <person name="Obokata J."/>
            <person name="Shigenobu S."/>
        </authorList>
    </citation>
    <scope>NUCLEOTIDE SEQUENCE [LARGE SCALE GENOMIC DNA]</scope>
</reference>
<keyword evidence="2" id="KW-1185">Reference proteome</keyword>
<proteinExistence type="predicted"/>
<comment type="caution">
    <text evidence="1">The sequence shown here is derived from an EMBL/GenBank/DDBJ whole genome shotgun (WGS) entry which is preliminary data.</text>
</comment>
<dbReference type="AlphaFoldDB" id="A0AAV4BZW0"/>
<dbReference type="EMBL" id="BLXT01005617">
    <property type="protein sequence ID" value="GFO24660.1"/>
    <property type="molecule type" value="Genomic_DNA"/>
</dbReference>
<sequence length="98" mass="11051">MLLSLRVGPHGLHLMAGQTVKYNAMLFADVMYCYGFCGPYDHLQREGQVLAGGKQQEQKLLTATLQIFRHQSNHCLNRQDGPLENPLIGHMRSAGWEI</sequence>
<accession>A0AAV4BZW0</accession>
<evidence type="ECO:0000313" key="1">
    <source>
        <dbReference type="EMBL" id="GFO24660.1"/>
    </source>
</evidence>
<organism evidence="1 2">
    <name type="scientific">Plakobranchus ocellatus</name>
    <dbReference type="NCBI Taxonomy" id="259542"/>
    <lineage>
        <taxon>Eukaryota</taxon>
        <taxon>Metazoa</taxon>
        <taxon>Spiralia</taxon>
        <taxon>Lophotrochozoa</taxon>
        <taxon>Mollusca</taxon>
        <taxon>Gastropoda</taxon>
        <taxon>Heterobranchia</taxon>
        <taxon>Euthyneura</taxon>
        <taxon>Panpulmonata</taxon>
        <taxon>Sacoglossa</taxon>
        <taxon>Placobranchoidea</taxon>
        <taxon>Plakobranchidae</taxon>
        <taxon>Plakobranchus</taxon>
    </lineage>
</organism>
<name>A0AAV4BZW0_9GAST</name>